<feature type="chain" id="PRO_5016080320" evidence="1">
    <location>
        <begin position="24"/>
        <end position="159"/>
    </location>
</feature>
<evidence type="ECO:0000256" key="1">
    <source>
        <dbReference type="SAM" id="SignalP"/>
    </source>
</evidence>
<dbReference type="AlphaFoldDB" id="A0A2V2LMQ1"/>
<dbReference type="PANTHER" id="PTHR37953">
    <property type="entry name" value="UPF0127 PROTEIN MJ1496"/>
    <property type="match status" value="1"/>
</dbReference>
<reference evidence="2 3" key="1">
    <citation type="submission" date="2018-05" db="EMBL/GenBank/DDBJ databases">
        <title>Rhodobacteraceae gen. nov., sp. nov. isolated from sea water.</title>
        <authorList>
            <person name="Ren Y."/>
        </authorList>
    </citation>
    <scope>NUCLEOTIDE SEQUENCE [LARGE SCALE GENOMIC DNA]</scope>
    <source>
        <strain evidence="2 3">TG-679</strain>
    </source>
</reference>
<gene>
    <name evidence="2" type="ORF">DKT77_08730</name>
</gene>
<sequence>MRLGGGVAAAVVALCLAAGAALADCAPDRIDLRGPWGAARFTVEVADTGAERAQGLMHRESMPRGAGMLFVYDRPQSVSFWMRNTLIPLDMVFADAHGKVTRVHAEAVPLDETAIRGGPGVQYVLEINGGLAEAFGIGPGTEMRHPSIGPEAVWPCTDN</sequence>
<keyword evidence="1" id="KW-0732">Signal</keyword>
<dbReference type="RefSeq" id="WP_109811319.1">
    <property type="nucleotide sequence ID" value="NZ_QGKU01000031.1"/>
</dbReference>
<keyword evidence="3" id="KW-1185">Reference proteome</keyword>
<accession>A0A2V2LMQ1</accession>
<protein>
    <submittedName>
        <fullName evidence="2">DUF192 domain-containing protein</fullName>
    </submittedName>
</protein>
<dbReference type="Gene3D" id="2.60.120.1140">
    <property type="entry name" value="Protein of unknown function DUF192"/>
    <property type="match status" value="1"/>
</dbReference>
<dbReference type="InterPro" id="IPR038695">
    <property type="entry name" value="Saro_0823-like_sf"/>
</dbReference>
<organism evidence="2 3">
    <name type="scientific">Meridianimarinicoccus roseus</name>
    <dbReference type="NCBI Taxonomy" id="2072018"/>
    <lineage>
        <taxon>Bacteria</taxon>
        <taxon>Pseudomonadati</taxon>
        <taxon>Pseudomonadota</taxon>
        <taxon>Alphaproteobacteria</taxon>
        <taxon>Rhodobacterales</taxon>
        <taxon>Paracoccaceae</taxon>
        <taxon>Meridianimarinicoccus</taxon>
    </lineage>
</organism>
<dbReference type="PANTHER" id="PTHR37953:SF1">
    <property type="entry name" value="UPF0127 PROTEIN MJ1496"/>
    <property type="match status" value="1"/>
</dbReference>
<dbReference type="OrthoDB" id="9808290at2"/>
<evidence type="ECO:0000313" key="3">
    <source>
        <dbReference type="Proteomes" id="UP000245680"/>
    </source>
</evidence>
<dbReference type="InterPro" id="IPR003795">
    <property type="entry name" value="DUF192"/>
</dbReference>
<dbReference type="EMBL" id="QGKU01000031">
    <property type="protein sequence ID" value="PWR03013.1"/>
    <property type="molecule type" value="Genomic_DNA"/>
</dbReference>
<feature type="signal peptide" evidence="1">
    <location>
        <begin position="1"/>
        <end position="23"/>
    </location>
</feature>
<proteinExistence type="predicted"/>
<name>A0A2V2LMQ1_9RHOB</name>
<dbReference type="Proteomes" id="UP000245680">
    <property type="component" value="Unassembled WGS sequence"/>
</dbReference>
<dbReference type="Pfam" id="PF02643">
    <property type="entry name" value="DUF192"/>
    <property type="match status" value="1"/>
</dbReference>
<comment type="caution">
    <text evidence="2">The sequence shown here is derived from an EMBL/GenBank/DDBJ whole genome shotgun (WGS) entry which is preliminary data.</text>
</comment>
<evidence type="ECO:0000313" key="2">
    <source>
        <dbReference type="EMBL" id="PWR03013.1"/>
    </source>
</evidence>